<dbReference type="Pfam" id="PF02181">
    <property type="entry name" value="FH2"/>
    <property type="match status" value="1"/>
</dbReference>
<sequence>MSEVILDSQDTVEPDSMRVLSEHEDSFATSPTNLNASLRSNSSGSYVTAFCDSFGSDEMLKVMSSSVYNSEETNKELLRQSKRQGSFDADSGNGGSPPPLQHVGIDTTDLEVNNRTAISALLQQELQEGSVRVLDKRSRSVQTILRELQSKSVSDDVKARNLASLNRVILQCKEYMQRYSVRQDLMSLGLFNALPSLIESGNREVESELEIFFASESNDNLVGTGSRHPIDTFQAAYVKLKHSASADILLDILELIARIEPSGKRLRGVLHYLQRGHLRSEGVQTEAAMENKASSFCDIVASQNVSKSIITAAQDNLVLKESSSVLQTIRRPRSSSRMKRCSGNRKIEVENIPFIDDETSVVAPHMNLDKTNGGKSPKLTMSPKSTHSRPSIKKQSLGKTPTVPTVPPPPPPPPPAPEFLNSALSRQTSISTTAGSPVIVKSVSVYKKKCATNTVAWETIKPEMVVTRSTIWSDQSGIYAEFNQRERDRLEKVFERVHASNSRVTASQDRAQNVTVDRKAGSATTGGFTEKRALNLGIVLARFRPLTLEQLIQKLESFSISDLSLDYLSSLLKHFPTPDELAYFAKMKTADHLKDAELFCFLVARKSLLRLRIELKVLADNIVTDLARQLDSTRLLLTATDGLYNSPSINVFFHRCLQYGNFLNQSTFAAGASGFALSSLLAALNTKGTGAASSIRLVDVLAEYADENLRSVVKVLDFLDSAKKYSIDELEKSEASLRCSLEMSLKSLQECGDSKLYSYYSPVIMDSIAKCGQLSRSIKKVRHNENRLKEYYCAPKLCLENILEILSSAIKLFQDSLVKAEARVARAQRLQKQRVSAGRDTTDIHECRRRKNDRTRIFAPPNVKDLIDIINSNECR</sequence>
<evidence type="ECO:0000256" key="1">
    <source>
        <dbReference type="SAM" id="MobiDB-lite"/>
    </source>
</evidence>
<dbReference type="InterPro" id="IPR011989">
    <property type="entry name" value="ARM-like"/>
</dbReference>
<dbReference type="SUPFAM" id="SSF101447">
    <property type="entry name" value="Formin homology 2 domain (FH2 domain)"/>
    <property type="match status" value="1"/>
</dbReference>
<dbReference type="Gene3D" id="1.20.58.2220">
    <property type="entry name" value="Formin, FH2 domain"/>
    <property type="match status" value="1"/>
</dbReference>
<dbReference type="InterPro" id="IPR042201">
    <property type="entry name" value="FH2_Formin_sf"/>
</dbReference>
<dbReference type="AlphaFoldDB" id="A0A915PYV0"/>
<feature type="region of interest" description="Disordered" evidence="1">
    <location>
        <begin position="365"/>
        <end position="421"/>
    </location>
</feature>
<dbReference type="InterPro" id="IPR016024">
    <property type="entry name" value="ARM-type_fold"/>
</dbReference>
<protein>
    <submittedName>
        <fullName evidence="4">FH2 domain-containing protein</fullName>
    </submittedName>
</protein>
<dbReference type="PANTHER" id="PTHR46345:SF8">
    <property type="entry name" value="FORMIN 3, ISOFORM B"/>
    <property type="match status" value="1"/>
</dbReference>
<dbReference type="Proteomes" id="UP000887581">
    <property type="component" value="Unplaced"/>
</dbReference>
<dbReference type="Gene3D" id="1.25.10.10">
    <property type="entry name" value="Leucine-rich Repeat Variant"/>
    <property type="match status" value="1"/>
</dbReference>
<feature type="compositionally biased region" description="Polar residues" evidence="1">
    <location>
        <begin position="27"/>
        <end position="43"/>
    </location>
</feature>
<dbReference type="PANTHER" id="PTHR46345">
    <property type="entry name" value="INVERTED FORMIN-2"/>
    <property type="match status" value="1"/>
</dbReference>
<keyword evidence="3" id="KW-1185">Reference proteome</keyword>
<name>A0A915PYV0_9BILA</name>
<feature type="compositionally biased region" description="Pro residues" evidence="1">
    <location>
        <begin position="404"/>
        <end position="417"/>
    </location>
</feature>
<accession>A0A915PYV0</accession>
<dbReference type="WBParaSite" id="sdigi.contig376.g7864.t1">
    <property type="protein sequence ID" value="sdigi.contig376.g7864.t1"/>
    <property type="gene ID" value="sdigi.contig376.g7864"/>
</dbReference>
<organism evidence="3 4">
    <name type="scientific">Setaria digitata</name>
    <dbReference type="NCBI Taxonomy" id="48799"/>
    <lineage>
        <taxon>Eukaryota</taxon>
        <taxon>Metazoa</taxon>
        <taxon>Ecdysozoa</taxon>
        <taxon>Nematoda</taxon>
        <taxon>Chromadorea</taxon>
        <taxon>Rhabditida</taxon>
        <taxon>Spirurina</taxon>
        <taxon>Spiruromorpha</taxon>
        <taxon>Filarioidea</taxon>
        <taxon>Setariidae</taxon>
        <taxon>Setaria</taxon>
    </lineage>
</organism>
<feature type="region of interest" description="Disordered" evidence="1">
    <location>
        <begin position="24"/>
        <end position="43"/>
    </location>
</feature>
<evidence type="ECO:0000313" key="3">
    <source>
        <dbReference type="Proteomes" id="UP000887581"/>
    </source>
</evidence>
<evidence type="ECO:0000313" key="4">
    <source>
        <dbReference type="WBParaSite" id="sdigi.contig376.g7864.t1"/>
    </source>
</evidence>
<dbReference type="PROSITE" id="PS51444">
    <property type="entry name" value="FH2"/>
    <property type="match status" value="1"/>
</dbReference>
<evidence type="ECO:0000259" key="2">
    <source>
        <dbReference type="PROSITE" id="PS51444"/>
    </source>
</evidence>
<dbReference type="InterPro" id="IPR015425">
    <property type="entry name" value="FH2_Formin"/>
</dbReference>
<dbReference type="SMART" id="SM00498">
    <property type="entry name" value="FH2"/>
    <property type="match status" value="1"/>
</dbReference>
<proteinExistence type="predicted"/>
<feature type="domain" description="FH2" evidence="2">
    <location>
        <begin position="442"/>
        <end position="839"/>
    </location>
</feature>
<dbReference type="SUPFAM" id="SSF48371">
    <property type="entry name" value="ARM repeat"/>
    <property type="match status" value="1"/>
</dbReference>
<reference evidence="4" key="1">
    <citation type="submission" date="2022-11" db="UniProtKB">
        <authorList>
            <consortium name="WormBaseParasite"/>
        </authorList>
    </citation>
    <scope>IDENTIFICATION</scope>
</reference>